<reference evidence="5 6" key="1">
    <citation type="submission" date="2018-08" db="EMBL/GenBank/DDBJ databases">
        <title>A genome reference for cultivated species of the human gut microbiota.</title>
        <authorList>
            <person name="Zou Y."/>
            <person name="Xue W."/>
            <person name="Luo G."/>
        </authorList>
    </citation>
    <scope>NUCLEOTIDE SEQUENCE [LARGE SCALE GENOMIC DNA]</scope>
    <source>
        <strain evidence="1 5">AF19-10AC</strain>
        <strain evidence="3 7">AF31-23</strain>
        <strain evidence="2 6">AF36-16BH</strain>
    </source>
</reference>
<evidence type="ECO:0000313" key="4">
    <source>
        <dbReference type="EMBL" id="RYT74237.1"/>
    </source>
</evidence>
<dbReference type="EMBL" id="QRPE01000008">
    <property type="protein sequence ID" value="RHL93477.1"/>
    <property type="molecule type" value="Genomic_DNA"/>
</dbReference>
<dbReference type="Proteomes" id="UP000291191">
    <property type="component" value="Unassembled WGS sequence"/>
</dbReference>
<dbReference type="InterPro" id="IPR029068">
    <property type="entry name" value="Glyas_Bleomycin-R_OHBP_Dase"/>
</dbReference>
<dbReference type="RefSeq" id="WP_007664280.1">
    <property type="nucleotide sequence ID" value="NZ_BAABZC010000001.1"/>
</dbReference>
<gene>
    <name evidence="1" type="ORF">DWX27_10125</name>
    <name evidence="3" type="ORF">DWZ32_18010</name>
    <name evidence="2" type="ORF">DWZ95_09120</name>
    <name evidence="4" type="ORF">EAJ06_22675</name>
</gene>
<evidence type="ECO:0000313" key="3">
    <source>
        <dbReference type="EMBL" id="RHN04293.1"/>
    </source>
</evidence>
<evidence type="ECO:0000313" key="2">
    <source>
        <dbReference type="EMBL" id="RHL93477.1"/>
    </source>
</evidence>
<evidence type="ECO:0000313" key="6">
    <source>
        <dbReference type="Proteomes" id="UP000285013"/>
    </source>
</evidence>
<evidence type="ECO:0000313" key="5">
    <source>
        <dbReference type="Proteomes" id="UP000284772"/>
    </source>
</evidence>
<dbReference type="EMBL" id="QRQM01000023">
    <property type="protein sequence ID" value="RHN04293.1"/>
    <property type="molecule type" value="Genomic_DNA"/>
</dbReference>
<dbReference type="AlphaFoldDB" id="A0A3E4INJ0"/>
<proteinExistence type="predicted"/>
<dbReference type="EMBL" id="QRWT01000008">
    <property type="protein sequence ID" value="RGT52835.1"/>
    <property type="molecule type" value="Genomic_DNA"/>
</dbReference>
<accession>A0A3E4INJ0</accession>
<evidence type="ECO:0008006" key="9">
    <source>
        <dbReference type="Google" id="ProtNLM"/>
    </source>
</evidence>
<reference evidence="4 8" key="2">
    <citation type="journal article" date="2019" name="Science, e1252229">
        <title>Invertible promoters mediate bacterial phase variation, antibiotic resistance, and host adaptation in the gut.</title>
        <authorList>
            <person name="Jiang X."/>
            <person name="Hall A.B."/>
            <person name="Arthur T.D."/>
            <person name="Plichta D.R."/>
            <person name="Covington C.T."/>
            <person name="Poyet M."/>
            <person name="Crothers J."/>
            <person name="Moses P.L."/>
            <person name="Tolonen A.C."/>
            <person name="Vlamakis H."/>
            <person name="Alm E.J."/>
            <person name="Xavier R.J."/>
        </authorList>
    </citation>
    <scope>NUCLEOTIDE SEQUENCE [LARGE SCALE GENOMIC DNA]</scope>
    <source>
        <strain evidence="4">Bf_0095</strain>
        <strain evidence="8">bf_0095</strain>
    </source>
</reference>
<evidence type="ECO:0000313" key="7">
    <source>
        <dbReference type="Proteomes" id="UP000286003"/>
    </source>
</evidence>
<dbReference type="Proteomes" id="UP000284772">
    <property type="component" value="Unassembled WGS sequence"/>
</dbReference>
<evidence type="ECO:0000313" key="1">
    <source>
        <dbReference type="EMBL" id="RGT52835.1"/>
    </source>
</evidence>
<dbReference type="Proteomes" id="UP000286003">
    <property type="component" value="Unassembled WGS sequence"/>
</dbReference>
<organism evidence="2 6">
    <name type="scientific">Bacteroides intestinalis</name>
    <dbReference type="NCBI Taxonomy" id="329854"/>
    <lineage>
        <taxon>Bacteria</taxon>
        <taxon>Pseudomonadati</taxon>
        <taxon>Bacteroidota</taxon>
        <taxon>Bacteroidia</taxon>
        <taxon>Bacteroidales</taxon>
        <taxon>Bacteroidaceae</taxon>
        <taxon>Bacteroides</taxon>
    </lineage>
</organism>
<keyword evidence="8" id="KW-1185">Reference proteome</keyword>
<name>A0A3E4INJ0_9BACE</name>
<dbReference type="Proteomes" id="UP000285013">
    <property type="component" value="Unassembled WGS sequence"/>
</dbReference>
<dbReference type="EMBL" id="RCXO01000047">
    <property type="protein sequence ID" value="RYT74237.1"/>
    <property type="molecule type" value="Genomic_DNA"/>
</dbReference>
<sequence length="105" mass="11907">MRKINHFGIPTTTPQPGEVYVEGLKVWLTNFNESPNKIEYLRFEEGSWMPELIQKVAHIAYEVDDLAAELEGAKVLVEPMPGGENLTIAFIEEEGIALELMQFDK</sequence>
<dbReference type="OrthoDB" id="1986818at2"/>
<evidence type="ECO:0000313" key="8">
    <source>
        <dbReference type="Proteomes" id="UP000291191"/>
    </source>
</evidence>
<dbReference type="SUPFAM" id="SSF54593">
    <property type="entry name" value="Glyoxalase/Bleomycin resistance protein/Dihydroxybiphenyl dioxygenase"/>
    <property type="match status" value="1"/>
</dbReference>
<dbReference type="GeneID" id="26160360"/>
<comment type="caution">
    <text evidence="2">The sequence shown here is derived from an EMBL/GenBank/DDBJ whole genome shotgun (WGS) entry which is preliminary data.</text>
</comment>
<protein>
    <recommendedName>
        <fullName evidence="9">VOC domain-containing protein</fullName>
    </recommendedName>
</protein>